<dbReference type="Pfam" id="PF06081">
    <property type="entry name" value="ArAE_1"/>
    <property type="match status" value="1"/>
</dbReference>
<feature type="domain" description="Putative aromatic acid exporter C-terminal" evidence="7">
    <location>
        <begin position="147"/>
        <end position="311"/>
    </location>
</feature>
<dbReference type="InterPro" id="IPR052984">
    <property type="entry name" value="UPF0421"/>
</dbReference>
<dbReference type="EMBL" id="JARUJP010000026">
    <property type="protein sequence ID" value="MDW8802714.1"/>
    <property type="molecule type" value="Genomic_DNA"/>
</dbReference>
<gene>
    <name evidence="8" type="ORF">P8V03_16330</name>
</gene>
<feature type="transmembrane region" description="Helical" evidence="6">
    <location>
        <begin position="12"/>
        <end position="41"/>
    </location>
</feature>
<reference evidence="8 9" key="1">
    <citation type="submission" date="2023-04" db="EMBL/GenBank/DDBJ databases">
        <title>Clostridium tannerae sp. nov., isolated from the fecal material of an alpaca.</title>
        <authorList>
            <person name="Miller S."/>
            <person name="Hendry M."/>
            <person name="King J."/>
            <person name="Sankaranarayanan K."/>
            <person name="Lawson P.A."/>
        </authorList>
    </citation>
    <scope>NUCLEOTIDE SEQUENCE [LARGE SCALE GENOMIC DNA]</scope>
    <source>
        <strain evidence="8 9">A1-XYC3</strain>
    </source>
</reference>
<keyword evidence="4 6" id="KW-1133">Transmembrane helix</keyword>
<comment type="subcellular location">
    <subcellularLocation>
        <location evidence="1">Cell membrane</location>
        <topology evidence="1">Multi-pass membrane protein</topology>
    </subcellularLocation>
</comment>
<sequence>MKFIGYRTLKTGIGAAVAMIIAKELGLEYSVSAGIITILSIQSTKKQSVIIAVQRIGAFILALFLSIIIFKLLGYNPLAFGVFLLIFIPLTVRFNLDQGIVVSSVLITHLLVQKSTELFWIWNELSLMLIGVGVALLLNLYMPSIEGKIKEDQNYIEEKMKEILIHMADTLKNNDFSIKEDELVTSLEKRLHKGRNRAYNNFNNFFLLDTSYYVQYMEMRIQQFETIKRMREHFQRFFMTYEQTIMIADFTENVANSIYEENTAEGLLNQLNFLRDEFRKMALPSTREEFENRAMLFQFLNDLEQFLLIKHNFKKDVMNGNE</sequence>
<dbReference type="InterPro" id="IPR010343">
    <property type="entry name" value="ArAE_1"/>
</dbReference>
<evidence type="ECO:0000256" key="2">
    <source>
        <dbReference type="ARBA" id="ARBA00022475"/>
    </source>
</evidence>
<evidence type="ECO:0000256" key="1">
    <source>
        <dbReference type="ARBA" id="ARBA00004651"/>
    </source>
</evidence>
<keyword evidence="5 6" id="KW-0472">Membrane</keyword>
<proteinExistence type="predicted"/>
<protein>
    <submittedName>
        <fullName evidence="8">Aromatic acid exporter family protein</fullName>
    </submittedName>
</protein>
<dbReference type="InterPro" id="IPR038323">
    <property type="entry name" value="ArAE_1_C_sf"/>
</dbReference>
<evidence type="ECO:0000256" key="5">
    <source>
        <dbReference type="ARBA" id="ARBA00023136"/>
    </source>
</evidence>
<dbReference type="PANTHER" id="PTHR40064">
    <property type="entry name" value="MEMBRANE PROTEIN-RELATED"/>
    <property type="match status" value="1"/>
</dbReference>
<evidence type="ECO:0000313" key="9">
    <source>
        <dbReference type="Proteomes" id="UP001281656"/>
    </source>
</evidence>
<name>A0ABU4JX39_9CLOT</name>
<dbReference type="RefSeq" id="WP_261669818.1">
    <property type="nucleotide sequence ID" value="NZ_JARUJP010000026.1"/>
</dbReference>
<keyword evidence="2" id="KW-1003">Cell membrane</keyword>
<dbReference type="Pfam" id="PF11728">
    <property type="entry name" value="ArAE_1_C"/>
    <property type="match status" value="1"/>
</dbReference>
<feature type="transmembrane region" description="Helical" evidence="6">
    <location>
        <begin position="119"/>
        <end position="141"/>
    </location>
</feature>
<comment type="caution">
    <text evidence="8">The sequence shown here is derived from an EMBL/GenBank/DDBJ whole genome shotgun (WGS) entry which is preliminary data.</text>
</comment>
<feature type="transmembrane region" description="Helical" evidence="6">
    <location>
        <begin position="77"/>
        <end position="96"/>
    </location>
</feature>
<evidence type="ECO:0000256" key="3">
    <source>
        <dbReference type="ARBA" id="ARBA00022692"/>
    </source>
</evidence>
<feature type="transmembrane region" description="Helical" evidence="6">
    <location>
        <begin position="47"/>
        <end position="70"/>
    </location>
</feature>
<dbReference type="Proteomes" id="UP001281656">
    <property type="component" value="Unassembled WGS sequence"/>
</dbReference>
<organism evidence="8 9">
    <name type="scientific">Clostridium tanneri</name>
    <dbReference type="NCBI Taxonomy" id="3037988"/>
    <lineage>
        <taxon>Bacteria</taxon>
        <taxon>Bacillati</taxon>
        <taxon>Bacillota</taxon>
        <taxon>Clostridia</taxon>
        <taxon>Eubacteriales</taxon>
        <taxon>Clostridiaceae</taxon>
        <taxon>Clostridium</taxon>
    </lineage>
</organism>
<evidence type="ECO:0000256" key="4">
    <source>
        <dbReference type="ARBA" id="ARBA00022989"/>
    </source>
</evidence>
<accession>A0ABU4JX39</accession>
<dbReference type="PANTHER" id="PTHR40064:SF1">
    <property type="entry name" value="MEMBRANE PROTEIN"/>
    <property type="match status" value="1"/>
</dbReference>
<dbReference type="Gene3D" id="1.20.120.940">
    <property type="entry name" value="Putative aromatic acid exporter, C-terminal domain"/>
    <property type="match status" value="1"/>
</dbReference>
<keyword evidence="3 6" id="KW-0812">Transmembrane</keyword>
<keyword evidence="9" id="KW-1185">Reference proteome</keyword>
<evidence type="ECO:0000256" key="6">
    <source>
        <dbReference type="SAM" id="Phobius"/>
    </source>
</evidence>
<evidence type="ECO:0000313" key="8">
    <source>
        <dbReference type="EMBL" id="MDW8802714.1"/>
    </source>
</evidence>
<dbReference type="InterPro" id="IPR021062">
    <property type="entry name" value="ArAE_1_C"/>
</dbReference>
<evidence type="ECO:0000259" key="7">
    <source>
        <dbReference type="Pfam" id="PF11728"/>
    </source>
</evidence>